<dbReference type="AlphaFoldDB" id="A0A1G7RCA8"/>
<name>A0A1G7RCA8_9SPHN</name>
<accession>A0A1G7RCA8</accession>
<reference evidence="2 3" key="1">
    <citation type="submission" date="2016-10" db="EMBL/GenBank/DDBJ databases">
        <authorList>
            <person name="Varghese N."/>
            <person name="Submissions S."/>
        </authorList>
    </citation>
    <scope>NUCLEOTIDE SEQUENCE [LARGE SCALE GENOMIC DNA]</scope>
    <source>
        <strain evidence="2 3">S7-754</strain>
    </source>
</reference>
<dbReference type="Proteomes" id="UP000323502">
    <property type="component" value="Unassembled WGS sequence"/>
</dbReference>
<dbReference type="OrthoDB" id="6636977at2"/>
<sequence>MQFDKATIHNLAAEMFWRMAEDIGVAKANERVLATEGRCLLEHPVDNDLWREYPLTLLPDDEARRVLRAVSLEAFEFARDEQNMIGPVFLEDRQTGRSPSAVAIDTQPLAKAPSFTSNEPIERTGRLCLRHPLPAVVFADRQPRSGIIQVDDTATALSFDLPMFLALTGCQPAPDDTVILTGYFHIPAPDVATGDLWNHVIQNSTRAVSGVTIFRPEGQIAIDFDWDAPAKRRSWFRRP</sequence>
<evidence type="ECO:0000313" key="3">
    <source>
        <dbReference type="Proteomes" id="UP000323502"/>
    </source>
</evidence>
<dbReference type="Proteomes" id="UP000436801">
    <property type="component" value="Unassembled WGS sequence"/>
</dbReference>
<gene>
    <name evidence="1" type="ORF">GQR91_18030</name>
    <name evidence="2" type="ORF">SAMN05216557_11127</name>
</gene>
<dbReference type="RefSeq" id="WP_149683463.1">
    <property type="nucleotide sequence ID" value="NZ_FNBI01000011.1"/>
</dbReference>
<keyword evidence="3" id="KW-1185">Reference proteome</keyword>
<reference evidence="1 4" key="2">
    <citation type="submission" date="2019-12" db="EMBL/GenBank/DDBJ databases">
        <authorList>
            <person name="Zheng J."/>
        </authorList>
    </citation>
    <scope>NUCLEOTIDE SEQUENCE [LARGE SCALE GENOMIC DNA]</scope>
    <source>
        <strain evidence="1 4">DSM 27347</strain>
    </source>
</reference>
<evidence type="ECO:0000313" key="4">
    <source>
        <dbReference type="Proteomes" id="UP000436801"/>
    </source>
</evidence>
<dbReference type="EMBL" id="FNBI01000011">
    <property type="protein sequence ID" value="SDG08363.1"/>
    <property type="molecule type" value="Genomic_DNA"/>
</dbReference>
<evidence type="ECO:0000313" key="2">
    <source>
        <dbReference type="EMBL" id="SDG08363.1"/>
    </source>
</evidence>
<organism evidence="2 3">
    <name type="scientific">Sphingomonas carotinifaciens</name>
    <dbReference type="NCBI Taxonomy" id="1166323"/>
    <lineage>
        <taxon>Bacteria</taxon>
        <taxon>Pseudomonadati</taxon>
        <taxon>Pseudomonadota</taxon>
        <taxon>Alphaproteobacteria</taxon>
        <taxon>Sphingomonadales</taxon>
        <taxon>Sphingomonadaceae</taxon>
        <taxon>Sphingomonas</taxon>
    </lineage>
</organism>
<protein>
    <submittedName>
        <fullName evidence="2">Uncharacterized protein</fullName>
    </submittedName>
</protein>
<dbReference type="EMBL" id="WSUT01000006">
    <property type="protein sequence ID" value="MWC45517.1"/>
    <property type="molecule type" value="Genomic_DNA"/>
</dbReference>
<proteinExistence type="predicted"/>
<evidence type="ECO:0000313" key="1">
    <source>
        <dbReference type="EMBL" id="MWC45517.1"/>
    </source>
</evidence>